<dbReference type="PANTHER" id="PTHR30175:SF7">
    <property type="entry name" value="NEGATIVE REGULATOR OF SACY ACTIVITY"/>
    <property type="match status" value="1"/>
</dbReference>
<dbReference type="PANTHER" id="PTHR30175">
    <property type="entry name" value="PHOSPHOTRANSFERASE SYSTEM TRANSPORT PROTEIN"/>
    <property type="match status" value="1"/>
</dbReference>
<name>A0A2H6CRA7_TETHA</name>
<dbReference type="Proteomes" id="UP000236214">
    <property type="component" value="Unassembled WGS sequence"/>
</dbReference>
<dbReference type="PROSITE" id="PS51103">
    <property type="entry name" value="PTS_EIIC_TYPE_1"/>
    <property type="match status" value="1"/>
</dbReference>
<keyword evidence="3" id="KW-1003">Cell membrane</keyword>
<keyword evidence="10" id="KW-1185">Reference proteome</keyword>
<evidence type="ECO:0000256" key="3">
    <source>
        <dbReference type="ARBA" id="ARBA00022475"/>
    </source>
</evidence>
<evidence type="ECO:0000256" key="6">
    <source>
        <dbReference type="ARBA" id="ARBA00022692"/>
    </source>
</evidence>
<evidence type="ECO:0000313" key="10">
    <source>
        <dbReference type="Proteomes" id="UP000236214"/>
    </source>
</evidence>
<evidence type="ECO:0000256" key="5">
    <source>
        <dbReference type="ARBA" id="ARBA00022683"/>
    </source>
</evidence>
<keyword evidence="9" id="KW-0808">Transferase</keyword>
<keyword evidence="5" id="KW-0598">Phosphotransferase system</keyword>
<dbReference type="GO" id="GO:0005886">
    <property type="term" value="C:plasma membrane"/>
    <property type="evidence" value="ECO:0007669"/>
    <property type="project" value="UniProtKB-SubCell"/>
</dbReference>
<evidence type="ECO:0000256" key="4">
    <source>
        <dbReference type="ARBA" id="ARBA00022597"/>
    </source>
</evidence>
<keyword evidence="4" id="KW-0762">Sugar transport</keyword>
<gene>
    <name evidence="9" type="ORF">TEHN7118_0310</name>
</gene>
<dbReference type="Pfam" id="PF02378">
    <property type="entry name" value="PTS_EIIC"/>
    <property type="match status" value="1"/>
</dbReference>
<dbReference type="GO" id="GO:0009401">
    <property type="term" value="P:phosphoenolpyruvate-dependent sugar phosphotransferase system"/>
    <property type="evidence" value="ECO:0007669"/>
    <property type="project" value="UniProtKB-KW"/>
</dbReference>
<keyword evidence="8" id="KW-0472">Membrane</keyword>
<dbReference type="EMBL" id="BDEC01000010">
    <property type="protein sequence ID" value="GBD67504.1"/>
    <property type="molecule type" value="Genomic_DNA"/>
</dbReference>
<reference evidence="9 10" key="1">
    <citation type="submission" date="2016-05" db="EMBL/GenBank/DDBJ databases">
        <title>Whole genome sequencing of Tetragenococcus halophilus subsp. halophilus NISL 7118.</title>
        <authorList>
            <person name="Shiwa Y."/>
            <person name="Nishimura I."/>
            <person name="Yoshikawa H."/>
            <person name="Koyama Y."/>
            <person name="Oguma T."/>
        </authorList>
    </citation>
    <scope>NUCLEOTIDE SEQUENCE [LARGE SCALE GENOMIC DNA]</scope>
    <source>
        <strain evidence="9 10">NISL 7118</strain>
    </source>
</reference>
<organism evidence="9 10">
    <name type="scientific">Tetragenococcus halophilus subsp. halophilus</name>
    <dbReference type="NCBI Taxonomy" id="1513897"/>
    <lineage>
        <taxon>Bacteria</taxon>
        <taxon>Bacillati</taxon>
        <taxon>Bacillota</taxon>
        <taxon>Bacilli</taxon>
        <taxon>Lactobacillales</taxon>
        <taxon>Enterococcaceae</taxon>
        <taxon>Tetragenococcus</taxon>
    </lineage>
</organism>
<evidence type="ECO:0000313" key="9">
    <source>
        <dbReference type="EMBL" id="GBD67504.1"/>
    </source>
</evidence>
<accession>A0A2H6CRA7</accession>
<keyword evidence="7" id="KW-1133">Transmembrane helix</keyword>
<dbReference type="InterPro" id="IPR013013">
    <property type="entry name" value="PTS_EIIC_1"/>
</dbReference>
<comment type="subcellular location">
    <subcellularLocation>
        <location evidence="1">Cell membrane</location>
        <topology evidence="1">Multi-pass membrane protein</topology>
    </subcellularLocation>
</comment>
<evidence type="ECO:0000256" key="7">
    <source>
        <dbReference type="ARBA" id="ARBA00022989"/>
    </source>
</evidence>
<dbReference type="InterPro" id="IPR003352">
    <property type="entry name" value="PTS_EIIC"/>
</dbReference>
<keyword evidence="6" id="KW-0812">Transmembrane</keyword>
<proteinExistence type="predicted"/>
<dbReference type="GO" id="GO:0015771">
    <property type="term" value="P:trehalose transport"/>
    <property type="evidence" value="ECO:0007669"/>
    <property type="project" value="TreeGrafter"/>
</dbReference>
<comment type="caution">
    <text evidence="9">The sequence shown here is derived from an EMBL/GenBank/DDBJ whole genome shotgun (WGS) entry which is preliminary data.</text>
</comment>
<dbReference type="GO" id="GO:0008982">
    <property type="term" value="F:protein-N(PI)-phosphohistidine-sugar phosphotransferase activity"/>
    <property type="evidence" value="ECO:0007669"/>
    <property type="project" value="InterPro"/>
</dbReference>
<evidence type="ECO:0000256" key="2">
    <source>
        <dbReference type="ARBA" id="ARBA00022448"/>
    </source>
</evidence>
<dbReference type="GO" id="GO:0090589">
    <property type="term" value="F:protein-phosphocysteine-trehalose phosphotransferase system transporter activity"/>
    <property type="evidence" value="ECO:0007669"/>
    <property type="project" value="TreeGrafter"/>
</dbReference>
<sequence length="319" mass="33898">MLLLDVLTDTVFSFLPALICWSAFKKFGGTPIVGFVIGLMLVSPLLPNAYEVADASSNVEAVMAFGFIPITGYQGSVLTALVIGYLGSKLEIATRKVMPQALDMMFSPFVVIAVMLITALLILGPILHLVENGLVYVVEAFIHVPFGIGGLVIGFIYPLAVMTGMHHLFITIETALLGSTGFNPLITICAMYGFANAAVCFAISTRAKKSHVKVIGTSAGVTQLLGVSEPGLFGITLRYGTRPLAAMLAGSAIGGAVLSMLGIQANSYGLAVILSPLMYIYDPYQLITYIAVGVLTFILTFIITYLFAVPKELLVPDTE</sequence>
<evidence type="ECO:0000256" key="1">
    <source>
        <dbReference type="ARBA" id="ARBA00004651"/>
    </source>
</evidence>
<evidence type="ECO:0000256" key="8">
    <source>
        <dbReference type="ARBA" id="ARBA00023136"/>
    </source>
</evidence>
<keyword evidence="2" id="KW-0813">Transport</keyword>
<dbReference type="AlphaFoldDB" id="A0A2H6CRA7"/>
<dbReference type="InterPro" id="IPR050558">
    <property type="entry name" value="PTS_Sugar-Specific_Components"/>
</dbReference>
<protein>
    <submittedName>
        <fullName evidence="9">Putative alpha-glucoside-specific phosphotransferase system enzyme IIC component</fullName>
    </submittedName>
</protein>